<dbReference type="Pfam" id="PF02485">
    <property type="entry name" value="Branch"/>
    <property type="match status" value="1"/>
</dbReference>
<evidence type="ECO:0000313" key="15">
    <source>
        <dbReference type="EMBL" id="MED1205213.1"/>
    </source>
</evidence>
<evidence type="ECO:0000256" key="4">
    <source>
        <dbReference type="ARBA" id="ARBA00022679"/>
    </source>
</evidence>
<keyword evidence="8" id="KW-0735">Signal-anchor</keyword>
<keyword evidence="12" id="KW-1015">Disulfide bond</keyword>
<evidence type="ECO:0000256" key="5">
    <source>
        <dbReference type="ARBA" id="ARBA00022692"/>
    </source>
</evidence>
<organism evidence="15 16">
    <name type="scientific">Heyndrickxia acidicola</name>
    <dbReference type="NCBI Taxonomy" id="209389"/>
    <lineage>
        <taxon>Bacteria</taxon>
        <taxon>Bacillati</taxon>
        <taxon>Bacillota</taxon>
        <taxon>Bacilli</taxon>
        <taxon>Bacillales</taxon>
        <taxon>Bacillaceae</taxon>
        <taxon>Heyndrickxia</taxon>
    </lineage>
</organism>
<evidence type="ECO:0000256" key="11">
    <source>
        <dbReference type="ARBA" id="ARBA00023136"/>
    </source>
</evidence>
<dbReference type="Proteomes" id="UP001341444">
    <property type="component" value="Unassembled WGS sequence"/>
</dbReference>
<dbReference type="PANTHER" id="PTHR46025:SF3">
    <property type="entry name" value="XYLOSYLTRANSFERASE OXT"/>
    <property type="match status" value="1"/>
</dbReference>
<evidence type="ECO:0000313" key="16">
    <source>
        <dbReference type="Proteomes" id="UP001341444"/>
    </source>
</evidence>
<keyword evidence="11" id="KW-0472">Membrane</keyword>
<name>A0ABU6MNL0_9BACI</name>
<evidence type="ECO:0000256" key="3">
    <source>
        <dbReference type="ARBA" id="ARBA00022676"/>
    </source>
</evidence>
<dbReference type="InterPro" id="IPR043538">
    <property type="entry name" value="XYLT"/>
</dbReference>
<evidence type="ECO:0000256" key="9">
    <source>
        <dbReference type="ARBA" id="ARBA00022989"/>
    </source>
</evidence>
<protein>
    <recommendedName>
        <fullName evidence="14">Peptide O-xylosyltransferase</fullName>
    </recommendedName>
</protein>
<evidence type="ECO:0000256" key="1">
    <source>
        <dbReference type="ARBA" id="ARBA00004323"/>
    </source>
</evidence>
<evidence type="ECO:0000256" key="7">
    <source>
        <dbReference type="ARBA" id="ARBA00022824"/>
    </source>
</evidence>
<keyword evidence="3" id="KW-0328">Glycosyltransferase</keyword>
<dbReference type="InterPro" id="IPR003406">
    <property type="entry name" value="Glyco_trans_14"/>
</dbReference>
<proteinExistence type="predicted"/>
<evidence type="ECO:0000256" key="13">
    <source>
        <dbReference type="ARBA" id="ARBA00023180"/>
    </source>
</evidence>
<comment type="subcellular location">
    <subcellularLocation>
        <location evidence="2">Endoplasmic reticulum membrane</location>
        <topology evidence="2">Single-pass type II membrane protein</topology>
    </subcellularLocation>
    <subcellularLocation>
        <location evidence="1">Golgi apparatus membrane</location>
        <topology evidence="1">Single-pass type II membrane protein</topology>
    </subcellularLocation>
</comment>
<gene>
    <name evidence="15" type="ORF">P4T90_19370</name>
</gene>
<evidence type="ECO:0000256" key="8">
    <source>
        <dbReference type="ARBA" id="ARBA00022968"/>
    </source>
</evidence>
<evidence type="ECO:0000256" key="6">
    <source>
        <dbReference type="ARBA" id="ARBA00022723"/>
    </source>
</evidence>
<evidence type="ECO:0000256" key="2">
    <source>
        <dbReference type="ARBA" id="ARBA00004648"/>
    </source>
</evidence>
<keyword evidence="7" id="KW-0256">Endoplasmic reticulum</keyword>
<evidence type="ECO:0000256" key="10">
    <source>
        <dbReference type="ARBA" id="ARBA00023034"/>
    </source>
</evidence>
<accession>A0ABU6MNL0</accession>
<keyword evidence="16" id="KW-1185">Reference proteome</keyword>
<evidence type="ECO:0000256" key="12">
    <source>
        <dbReference type="ARBA" id="ARBA00023157"/>
    </source>
</evidence>
<keyword evidence="4" id="KW-0808">Transferase</keyword>
<keyword evidence="5" id="KW-0812">Transmembrane</keyword>
<sequence>MGPHAKTKTAYILAIHKNPEQVNKFIMQMVSENQGDVYIHIDKKSFDEIKDRIIKHPNVFILRKSIEVIWGDITQVDATLLLMKEVMKKGIPYNQICFRSGQDLLVKNGFSEFLFQNSDKIFMNAYPVDKKEPHAAFANVKWPRFARKLYINPLHPKRLFRRSIMVLYGYGVNLLPNRYILPKVFELFNGSNWFCMPLEAVKYIIEFIEKNDWYYKAFIDSLCPDEFFFQTLIMNSHFKSQVVNDNLMYIQFGVSLKSRNNPVTLRMEHISTIQSSNQFFARKFDQQVDSPVIEFFSEKVKV</sequence>
<reference evidence="15 16" key="1">
    <citation type="submission" date="2023-03" db="EMBL/GenBank/DDBJ databases">
        <title>Bacillus Genome Sequencing.</title>
        <authorList>
            <person name="Dunlap C."/>
        </authorList>
    </citation>
    <scope>NUCLEOTIDE SEQUENCE [LARGE SCALE GENOMIC DNA]</scope>
    <source>
        <strain evidence="15 16">B-23453</strain>
    </source>
</reference>
<dbReference type="PANTHER" id="PTHR46025">
    <property type="entry name" value="XYLOSYLTRANSFERASE OXT"/>
    <property type="match status" value="1"/>
</dbReference>
<comment type="caution">
    <text evidence="15">The sequence shown here is derived from an EMBL/GenBank/DDBJ whole genome shotgun (WGS) entry which is preliminary data.</text>
</comment>
<keyword evidence="10" id="KW-0333">Golgi apparatus</keyword>
<keyword evidence="13" id="KW-0325">Glycoprotein</keyword>
<dbReference type="EMBL" id="JARMAB010000030">
    <property type="protein sequence ID" value="MED1205213.1"/>
    <property type="molecule type" value="Genomic_DNA"/>
</dbReference>
<keyword evidence="9" id="KW-1133">Transmembrane helix</keyword>
<dbReference type="RefSeq" id="WP_066262364.1">
    <property type="nucleotide sequence ID" value="NZ_JARMAB010000030.1"/>
</dbReference>
<keyword evidence="6" id="KW-0479">Metal-binding</keyword>
<evidence type="ECO:0000256" key="14">
    <source>
        <dbReference type="ARBA" id="ARBA00042865"/>
    </source>
</evidence>